<accession>A0AAW9SGR8</accession>
<dbReference type="GO" id="GO:0005886">
    <property type="term" value="C:plasma membrane"/>
    <property type="evidence" value="ECO:0007669"/>
    <property type="project" value="UniProtKB-SubCell"/>
</dbReference>
<feature type="transmembrane region" description="Helical" evidence="9">
    <location>
        <begin position="29"/>
        <end position="46"/>
    </location>
</feature>
<dbReference type="PANTHER" id="PTHR30561:SF1">
    <property type="entry name" value="MULTIDRUG TRANSPORTER EMRE"/>
    <property type="match status" value="1"/>
</dbReference>
<reference evidence="10 11" key="1">
    <citation type="submission" date="2024-04" db="EMBL/GenBank/DDBJ databases">
        <title>Novel genus in family Flammeovirgaceae.</title>
        <authorList>
            <person name="Nguyen T.H."/>
            <person name="Vuong T.Q."/>
            <person name="Le H."/>
            <person name="Kim S.-G."/>
        </authorList>
    </citation>
    <scope>NUCLEOTIDE SEQUENCE [LARGE SCALE GENOMIC DNA]</scope>
    <source>
        <strain evidence="10 11">JCM 23209</strain>
    </source>
</reference>
<sequence length="113" mass="11954">MKYLFLFGAIAAELIGAIATRQSSGFTKPLPSIIAVLGVVGAYFMLSLSLKSGMTIGVAYGIWAALGITLLVLIGVFFFKEPLSFVQVIGIILIVSGVLALELGKGRFDTLQE</sequence>
<dbReference type="InterPro" id="IPR037185">
    <property type="entry name" value="EmrE-like"/>
</dbReference>
<organism evidence="10 11">
    <name type="scientific">Rapidithrix thailandica</name>
    <dbReference type="NCBI Taxonomy" id="413964"/>
    <lineage>
        <taxon>Bacteria</taxon>
        <taxon>Pseudomonadati</taxon>
        <taxon>Bacteroidota</taxon>
        <taxon>Cytophagia</taxon>
        <taxon>Cytophagales</taxon>
        <taxon>Flammeovirgaceae</taxon>
        <taxon>Rapidithrix</taxon>
    </lineage>
</organism>
<dbReference type="PANTHER" id="PTHR30561">
    <property type="entry name" value="SMR FAMILY PROTON-DEPENDENT DRUG EFFLUX TRANSPORTER SUGE"/>
    <property type="match status" value="1"/>
</dbReference>
<evidence type="ECO:0000313" key="11">
    <source>
        <dbReference type="Proteomes" id="UP001403385"/>
    </source>
</evidence>
<evidence type="ECO:0000256" key="3">
    <source>
        <dbReference type="ARBA" id="ARBA00022475"/>
    </source>
</evidence>
<evidence type="ECO:0000256" key="2">
    <source>
        <dbReference type="ARBA" id="ARBA00022448"/>
    </source>
</evidence>
<evidence type="ECO:0000256" key="4">
    <source>
        <dbReference type="ARBA" id="ARBA00022692"/>
    </source>
</evidence>
<feature type="transmembrane region" description="Helical" evidence="9">
    <location>
        <begin position="85"/>
        <end position="104"/>
    </location>
</feature>
<comment type="similarity">
    <text evidence="7 8">Belongs to the drug/metabolite transporter (DMT) superfamily. Small multidrug resistance (SMR) (TC 2.A.7.1) family.</text>
</comment>
<dbReference type="Gene3D" id="1.10.3730.20">
    <property type="match status" value="1"/>
</dbReference>
<dbReference type="RefSeq" id="WP_346823240.1">
    <property type="nucleotide sequence ID" value="NZ_JBDKWZ010000014.1"/>
</dbReference>
<keyword evidence="2" id="KW-0813">Transport</keyword>
<dbReference type="EMBL" id="JBDKWZ010000014">
    <property type="protein sequence ID" value="MEN7550458.1"/>
    <property type="molecule type" value="Genomic_DNA"/>
</dbReference>
<name>A0AAW9SGR8_9BACT</name>
<keyword evidence="6 9" id="KW-0472">Membrane</keyword>
<gene>
    <name evidence="10" type="ORF">AAG747_21240</name>
</gene>
<keyword evidence="11" id="KW-1185">Reference proteome</keyword>
<evidence type="ECO:0000256" key="7">
    <source>
        <dbReference type="ARBA" id="ARBA00038032"/>
    </source>
</evidence>
<comment type="subcellular location">
    <subcellularLocation>
        <location evidence="1 8">Cell membrane</location>
        <topology evidence="1 8">Multi-pass membrane protein</topology>
    </subcellularLocation>
</comment>
<dbReference type="AlphaFoldDB" id="A0AAW9SGR8"/>
<keyword evidence="3" id="KW-1003">Cell membrane</keyword>
<evidence type="ECO:0000313" key="10">
    <source>
        <dbReference type="EMBL" id="MEN7550458.1"/>
    </source>
</evidence>
<dbReference type="Proteomes" id="UP001403385">
    <property type="component" value="Unassembled WGS sequence"/>
</dbReference>
<protein>
    <submittedName>
        <fullName evidence="10">Multidrug efflux SMR transporter</fullName>
    </submittedName>
</protein>
<keyword evidence="4 8" id="KW-0812">Transmembrane</keyword>
<dbReference type="Pfam" id="PF00893">
    <property type="entry name" value="Multi_Drug_Res"/>
    <property type="match status" value="1"/>
</dbReference>
<dbReference type="SUPFAM" id="SSF103481">
    <property type="entry name" value="Multidrug resistance efflux transporter EmrE"/>
    <property type="match status" value="1"/>
</dbReference>
<evidence type="ECO:0000256" key="9">
    <source>
        <dbReference type="SAM" id="Phobius"/>
    </source>
</evidence>
<proteinExistence type="inferred from homology"/>
<dbReference type="InterPro" id="IPR000390">
    <property type="entry name" value="Small_drug/metabolite_transptr"/>
</dbReference>
<evidence type="ECO:0000256" key="1">
    <source>
        <dbReference type="ARBA" id="ARBA00004651"/>
    </source>
</evidence>
<evidence type="ECO:0000256" key="5">
    <source>
        <dbReference type="ARBA" id="ARBA00022989"/>
    </source>
</evidence>
<dbReference type="GO" id="GO:0022857">
    <property type="term" value="F:transmembrane transporter activity"/>
    <property type="evidence" value="ECO:0007669"/>
    <property type="project" value="InterPro"/>
</dbReference>
<evidence type="ECO:0000256" key="6">
    <source>
        <dbReference type="ARBA" id="ARBA00023136"/>
    </source>
</evidence>
<dbReference type="InterPro" id="IPR045324">
    <property type="entry name" value="Small_multidrug_res"/>
</dbReference>
<feature type="transmembrane region" description="Helical" evidence="9">
    <location>
        <begin position="58"/>
        <end position="79"/>
    </location>
</feature>
<comment type="caution">
    <text evidence="10">The sequence shown here is derived from an EMBL/GenBank/DDBJ whole genome shotgun (WGS) entry which is preliminary data.</text>
</comment>
<evidence type="ECO:0000256" key="8">
    <source>
        <dbReference type="RuleBase" id="RU003942"/>
    </source>
</evidence>
<keyword evidence="5 9" id="KW-1133">Transmembrane helix</keyword>